<comment type="caution">
    <text evidence="5">The sequence shown here is derived from an EMBL/GenBank/DDBJ whole genome shotgun (WGS) entry which is preliminary data.</text>
</comment>
<feature type="domain" description="ABC transporter" evidence="4">
    <location>
        <begin position="4"/>
        <end position="251"/>
    </location>
</feature>
<dbReference type="Proteomes" id="UP001652461">
    <property type="component" value="Unassembled WGS sequence"/>
</dbReference>
<protein>
    <submittedName>
        <fullName evidence="5">ABC transporter ATP-binding protein</fullName>
    </submittedName>
</protein>
<name>A0ABT2S195_9FIRM</name>
<dbReference type="InterPro" id="IPR032823">
    <property type="entry name" value="BCA_ABC_TP_C"/>
</dbReference>
<dbReference type="CDD" id="cd03219">
    <property type="entry name" value="ABC_Mj1267_LivG_branched"/>
    <property type="match status" value="1"/>
</dbReference>
<dbReference type="EMBL" id="JAOQKC010000030">
    <property type="protein sequence ID" value="MCU6698349.1"/>
    <property type="molecule type" value="Genomic_DNA"/>
</dbReference>
<keyword evidence="3 5" id="KW-0067">ATP-binding</keyword>
<evidence type="ECO:0000313" key="6">
    <source>
        <dbReference type="Proteomes" id="UP001652461"/>
    </source>
</evidence>
<dbReference type="SUPFAM" id="SSF52540">
    <property type="entry name" value="P-loop containing nucleoside triphosphate hydrolases"/>
    <property type="match status" value="1"/>
</dbReference>
<dbReference type="InterPro" id="IPR003439">
    <property type="entry name" value="ABC_transporter-like_ATP-bd"/>
</dbReference>
<evidence type="ECO:0000256" key="2">
    <source>
        <dbReference type="ARBA" id="ARBA00022741"/>
    </source>
</evidence>
<dbReference type="PROSITE" id="PS50893">
    <property type="entry name" value="ABC_TRANSPORTER_2"/>
    <property type="match status" value="1"/>
</dbReference>
<gene>
    <name evidence="5" type="ORF">OCV63_15870</name>
</gene>
<evidence type="ECO:0000313" key="5">
    <source>
        <dbReference type="EMBL" id="MCU6698349.1"/>
    </source>
</evidence>
<dbReference type="Gene3D" id="3.40.50.300">
    <property type="entry name" value="P-loop containing nucleotide triphosphate hydrolases"/>
    <property type="match status" value="1"/>
</dbReference>
<dbReference type="Pfam" id="PF00005">
    <property type="entry name" value="ABC_tran"/>
    <property type="match status" value="1"/>
</dbReference>
<dbReference type="GO" id="GO:0005524">
    <property type="term" value="F:ATP binding"/>
    <property type="evidence" value="ECO:0007669"/>
    <property type="project" value="UniProtKB-KW"/>
</dbReference>
<dbReference type="InterPro" id="IPR051120">
    <property type="entry name" value="ABC_AA/LPS_Transport"/>
</dbReference>
<evidence type="ECO:0000259" key="4">
    <source>
        <dbReference type="PROSITE" id="PS50893"/>
    </source>
</evidence>
<dbReference type="PANTHER" id="PTHR45772">
    <property type="entry name" value="CONSERVED COMPONENT OF ABC TRANSPORTER FOR NATURAL AMINO ACIDS-RELATED"/>
    <property type="match status" value="1"/>
</dbReference>
<keyword evidence="1" id="KW-0813">Transport</keyword>
<dbReference type="InterPro" id="IPR027417">
    <property type="entry name" value="P-loop_NTPase"/>
</dbReference>
<proteinExistence type="predicted"/>
<dbReference type="RefSeq" id="WP_158365237.1">
    <property type="nucleotide sequence ID" value="NZ_JAOQKC010000030.1"/>
</dbReference>
<keyword evidence="6" id="KW-1185">Reference proteome</keyword>
<dbReference type="PANTHER" id="PTHR45772:SF7">
    <property type="entry name" value="AMINO ACID ABC TRANSPORTER ATP-BINDING PROTEIN"/>
    <property type="match status" value="1"/>
</dbReference>
<dbReference type="InterPro" id="IPR003593">
    <property type="entry name" value="AAA+_ATPase"/>
</dbReference>
<keyword evidence="2" id="KW-0547">Nucleotide-binding</keyword>
<evidence type="ECO:0000256" key="3">
    <source>
        <dbReference type="ARBA" id="ARBA00022840"/>
    </source>
</evidence>
<accession>A0ABT2S195</accession>
<evidence type="ECO:0000256" key="1">
    <source>
        <dbReference type="ARBA" id="ARBA00022448"/>
    </source>
</evidence>
<dbReference type="SMART" id="SM00382">
    <property type="entry name" value="AAA"/>
    <property type="match status" value="1"/>
</dbReference>
<dbReference type="Pfam" id="PF12399">
    <property type="entry name" value="BCA_ABC_TP_C"/>
    <property type="match status" value="1"/>
</dbReference>
<reference evidence="5 6" key="1">
    <citation type="journal article" date="2021" name="ISME Commun">
        <title>Automated analysis of genomic sequences facilitates high-throughput and comprehensive description of bacteria.</title>
        <authorList>
            <person name="Hitch T.C.A."/>
        </authorList>
    </citation>
    <scope>NUCLEOTIDE SEQUENCE [LARGE SCALE GENOMIC DNA]</scope>
    <source>
        <strain evidence="5 6">Sanger_04</strain>
    </source>
</reference>
<sequence length="260" mass="28778">MKLLEFKGVAKNFSGLSVLEDVNLSVDQGEIVSLIGPNGAGKTTIFNLLTGVYQVSAGDIFFEGKKINGKPIQEIVDAGIARTFQNLRLFPNMRVIENVMVGDYHNQKYGFLDMMFRTRKFKEEERKATQQAVDILESIGMADKIDNYASDLPYGAQRRLEIARAIATNAKLILLDEPAAGMNGQETEELLEFVKSLQKRGFTILLIEHDMNLVMNISDRIYVLNHGRMIAEGKPAEISKNPAVIEAYLGTGGDGDDAES</sequence>
<organism evidence="5 6">
    <name type="scientific">Laedolimicola ammoniilytica</name>
    <dbReference type="NCBI Taxonomy" id="2981771"/>
    <lineage>
        <taxon>Bacteria</taxon>
        <taxon>Bacillati</taxon>
        <taxon>Bacillota</taxon>
        <taxon>Clostridia</taxon>
        <taxon>Lachnospirales</taxon>
        <taxon>Lachnospiraceae</taxon>
        <taxon>Laedolimicola</taxon>
    </lineage>
</organism>